<dbReference type="GO" id="GO:0015421">
    <property type="term" value="F:ABC-type oligopeptide transporter activity"/>
    <property type="evidence" value="ECO:0007669"/>
    <property type="project" value="TreeGrafter"/>
</dbReference>
<keyword evidence="4" id="KW-0547">Nucleotide-binding</keyword>
<evidence type="ECO:0000256" key="4">
    <source>
        <dbReference type="ARBA" id="ARBA00022741"/>
    </source>
</evidence>
<feature type="region of interest" description="Disordered" evidence="8">
    <location>
        <begin position="23"/>
        <end position="42"/>
    </location>
</feature>
<dbReference type="Proteomes" id="UP000310158">
    <property type="component" value="Unassembled WGS sequence"/>
</dbReference>
<dbReference type="Gene3D" id="1.20.1560.10">
    <property type="entry name" value="ABC transporter type 1, transmembrane domain"/>
    <property type="match status" value="3"/>
</dbReference>
<dbReference type="FunFam" id="3.40.50.300:FF:000218">
    <property type="entry name" value="Multidrug ABC transporter ATP-binding protein"/>
    <property type="match status" value="1"/>
</dbReference>
<dbReference type="InterPro" id="IPR003593">
    <property type="entry name" value="AAA+_ATPase"/>
</dbReference>
<dbReference type="CDD" id="cd18577">
    <property type="entry name" value="ABC_6TM_Pgp_ABCB1_D1_like"/>
    <property type="match status" value="1"/>
</dbReference>
<feature type="transmembrane region" description="Helical" evidence="9">
    <location>
        <begin position="1195"/>
        <end position="1218"/>
    </location>
</feature>
<feature type="domain" description="ABC transporter" evidence="10">
    <location>
        <begin position="443"/>
        <end position="688"/>
    </location>
</feature>
<evidence type="ECO:0000256" key="6">
    <source>
        <dbReference type="ARBA" id="ARBA00022989"/>
    </source>
</evidence>
<proteinExistence type="inferred from homology"/>
<keyword evidence="6 9" id="KW-1133">Transmembrane helix</keyword>
<dbReference type="InterPro" id="IPR003439">
    <property type="entry name" value="ABC_transporter-like_ATP-bd"/>
</dbReference>
<dbReference type="Gene3D" id="3.40.50.300">
    <property type="entry name" value="P-loop containing nucleotide triphosphate hydrolases"/>
    <property type="match status" value="2"/>
</dbReference>
<feature type="domain" description="ABC transporter" evidence="10">
    <location>
        <begin position="1257"/>
        <end position="1493"/>
    </location>
</feature>
<comment type="similarity">
    <text evidence="2">Belongs to the ABC transporter superfamily. ABCB family. Mitochondrial peptide exporter (TC 3.A.1.212) subfamily.</text>
</comment>
<dbReference type="PANTHER" id="PTHR43394">
    <property type="entry name" value="ATP-DEPENDENT PERMEASE MDL1, MITOCHONDRIAL"/>
    <property type="match status" value="1"/>
</dbReference>
<comment type="subcellular location">
    <subcellularLocation>
        <location evidence="1">Membrane</location>
        <topology evidence="1">Multi-pass membrane protein</topology>
    </subcellularLocation>
</comment>
<feature type="transmembrane region" description="Helical" evidence="9">
    <location>
        <begin position="1166"/>
        <end position="1189"/>
    </location>
</feature>
<dbReference type="GO" id="GO:0090374">
    <property type="term" value="P:oligopeptide export from mitochondrion"/>
    <property type="evidence" value="ECO:0007669"/>
    <property type="project" value="TreeGrafter"/>
</dbReference>
<evidence type="ECO:0000256" key="2">
    <source>
        <dbReference type="ARBA" id="ARBA00005580"/>
    </source>
</evidence>
<organism evidence="12 13">
    <name type="scientific">Bondarzewia mesenterica</name>
    <dbReference type="NCBI Taxonomy" id="1095465"/>
    <lineage>
        <taxon>Eukaryota</taxon>
        <taxon>Fungi</taxon>
        <taxon>Dikarya</taxon>
        <taxon>Basidiomycota</taxon>
        <taxon>Agaricomycotina</taxon>
        <taxon>Agaricomycetes</taxon>
        <taxon>Russulales</taxon>
        <taxon>Bondarzewiaceae</taxon>
        <taxon>Bondarzewia</taxon>
    </lineage>
</organism>
<dbReference type="PROSITE" id="PS00211">
    <property type="entry name" value="ABC_TRANSPORTER_1"/>
    <property type="match status" value="1"/>
</dbReference>
<dbReference type="PROSITE" id="PS50893">
    <property type="entry name" value="ABC_TRANSPORTER_2"/>
    <property type="match status" value="2"/>
</dbReference>
<evidence type="ECO:0000256" key="3">
    <source>
        <dbReference type="ARBA" id="ARBA00022692"/>
    </source>
</evidence>
<dbReference type="InterPro" id="IPR039421">
    <property type="entry name" value="Type_1_exporter"/>
</dbReference>
<evidence type="ECO:0000313" key="12">
    <source>
        <dbReference type="EMBL" id="THH19333.1"/>
    </source>
</evidence>
<accession>A0A4V3XFY4</accession>
<feature type="transmembrane region" description="Helical" evidence="9">
    <location>
        <begin position="130"/>
        <end position="151"/>
    </location>
</feature>
<dbReference type="OrthoDB" id="6500128at2759"/>
<dbReference type="Pfam" id="PF00664">
    <property type="entry name" value="ABC_membrane"/>
    <property type="match status" value="2"/>
</dbReference>
<dbReference type="Pfam" id="PF00005">
    <property type="entry name" value="ABC_tran"/>
    <property type="match status" value="2"/>
</dbReference>
<feature type="region of interest" description="Disordered" evidence="8">
    <location>
        <begin position="691"/>
        <end position="713"/>
    </location>
</feature>
<evidence type="ECO:0008006" key="14">
    <source>
        <dbReference type="Google" id="ProtNLM"/>
    </source>
</evidence>
<dbReference type="SUPFAM" id="SSF52540">
    <property type="entry name" value="P-loop containing nucleoside triphosphate hydrolases"/>
    <property type="match status" value="2"/>
</dbReference>
<dbReference type="GO" id="GO:0016887">
    <property type="term" value="F:ATP hydrolysis activity"/>
    <property type="evidence" value="ECO:0007669"/>
    <property type="project" value="InterPro"/>
</dbReference>
<feature type="domain" description="ABC transmembrane type-1" evidence="11">
    <location>
        <begin position="939"/>
        <end position="1224"/>
    </location>
</feature>
<dbReference type="InterPro" id="IPR017871">
    <property type="entry name" value="ABC_transporter-like_CS"/>
</dbReference>
<dbReference type="GO" id="GO:0005743">
    <property type="term" value="C:mitochondrial inner membrane"/>
    <property type="evidence" value="ECO:0007669"/>
    <property type="project" value="TreeGrafter"/>
</dbReference>
<gene>
    <name evidence="12" type="ORF">EW146_g1804</name>
</gene>
<dbReference type="FunFam" id="3.40.50.300:FF:001471">
    <property type="entry name" value="P-loop containing nucleoside triphosphate hydrolase protein"/>
    <property type="match status" value="1"/>
</dbReference>
<keyword evidence="7 9" id="KW-0472">Membrane</keyword>
<dbReference type="GO" id="GO:0005524">
    <property type="term" value="F:ATP binding"/>
    <property type="evidence" value="ECO:0007669"/>
    <property type="project" value="UniProtKB-KW"/>
</dbReference>
<evidence type="ECO:0000259" key="11">
    <source>
        <dbReference type="PROSITE" id="PS50929"/>
    </source>
</evidence>
<protein>
    <recommendedName>
        <fullName evidence="14">P-loop containing nucleoside triphosphate hydrolase protein</fullName>
    </recommendedName>
</protein>
<evidence type="ECO:0000259" key="10">
    <source>
        <dbReference type="PROSITE" id="PS50893"/>
    </source>
</evidence>
<feature type="transmembrane region" description="Helical" evidence="9">
    <location>
        <begin position="938"/>
        <end position="959"/>
    </location>
</feature>
<dbReference type="CDD" id="cd18578">
    <property type="entry name" value="ABC_6TM_Pgp_ABCB1_D2_like"/>
    <property type="match status" value="1"/>
</dbReference>
<keyword evidence="13" id="KW-1185">Reference proteome</keyword>
<feature type="transmembrane region" description="Helical" evidence="9">
    <location>
        <begin position="1052"/>
        <end position="1075"/>
    </location>
</feature>
<evidence type="ECO:0000256" key="1">
    <source>
        <dbReference type="ARBA" id="ARBA00004141"/>
    </source>
</evidence>
<dbReference type="SMART" id="SM00382">
    <property type="entry name" value="AAA"/>
    <property type="match status" value="2"/>
</dbReference>
<feature type="transmembrane region" description="Helical" evidence="9">
    <location>
        <begin position="70"/>
        <end position="95"/>
    </location>
</feature>
<feature type="transmembrane region" description="Helical" evidence="9">
    <location>
        <begin position="1081"/>
        <end position="1104"/>
    </location>
</feature>
<evidence type="ECO:0000256" key="8">
    <source>
        <dbReference type="SAM" id="MobiDB-lite"/>
    </source>
</evidence>
<sequence>MRRPPALEVDTEAAMSTVTPDFSTKFTRTPEFSPESSSQALNLSHSPEKDYIAPNPSFRLLFSLLSRRDFFLLVLPAIISSVIAGGIAPFMTYVVGQVFNTFAQFPLTSDPPQEAKDALLRGVGLSAIELIGLAVGALALSSLTSSLWIWTGERNTMLLRKKVYQSVTSKDMIWFDTKMGAEDSVQSSEGDGPVGAGGLMAKFARETEEVRMASSLACGMVIQHLTTSVACLILGFDRSWALTLVILSAVPVLMIIQAFSQGVAGPLLAVERSQTATAATLMDRAVAAIATVKAFNAVSHEVSTLSIVLDNMRAVAKKCNAVWGFTSGLAQFVMMAMFVQGFWFGSKLVRDGKVAAGDVMAVFWACLIATTNLQMCIPQFITLAKGKFSMAALISLIEVSTPVPESPVNTRRPSLASFNLSTGKNRKPSTFRKIVPRGCSGELVMDNVTFAYPSRPTVPVLTDLSLYLPAHEITFIVGGSGSGKSTVAQLLLRMYDVQQGTIALDNQDVDYLDLNWTREQISAISQDCILFDMSVHDNVAIGLAGPGSNRRPEDVTREEVIEACTAALMHDFVRNLPDGYDTPLGNGGANLSGGQKQRLAIARAKLRDSNVLILDEATSALDAISRLLVFEAIKRWRRNKTTVVITHDLSQITPGDFVYVLKDGHVVEQGYRHDLEQIEGGEFREMAQAQGAAGGFPEKQAGPWSEKTKREREEEVEKIFEEQEKVRGEDVEKAVGEIATFKRQTVIPPSLRPLTLGNWMFDAVADLTRSEVIPHAMVVTRSDRRVSRFVPADVFNSEPEIVDRPRRPSTIAIDLPEPAPAHTTMTRRLSLQFTPTSPIFSSNAFSTSSTLFDEVAFDEEKANLELSAAAASQRRFYGDTIPRRTRARWDDIDMIPLKEVKISQPEAEVPHARDTEEQIGFWHLVRDIYPTVPCKPTIALGLIFCIVSGAMTPIFSFLLSRLLYEVSIGAQNVSAINNFGGIVLSVAAIDGIAMGLKYFTMETTAMAWVTKIRKMCYGFVLAQDKKWFDKAENAPVRLVQVLIKDGDDARSLIATVLSQAVVVFTMLGVGLMWALARGWQLTLVGFAIAPVFAITMVVQTNLVAKCEYRNKRAREEVARGYYDTISNIRGIRSMGFERIFLERFEESVDSALSTGVRGAFVEGCTYGVASSLIYLAEALLFYVGAILIAKGTYNYLQMVQVLNLVVFTVSIGSQLMAFTQRIAKSVQATKDFNKLLRLSTDTDESQGSSRPPITGTISFNGVRFSYPERSDVTVLDDLNMEIHDGECVAIVGASGSGKSTIAALLQRLYEPVTGSISIGPWDLDSTDVSHLRDHVAVVSQHPNLFDATVSDNIAYGSKGLPAINIQRAAMAANVHDFVMSLPQGYDTMVGENAALISGGQAQRLQIARALVRPSKILILDECTSALDSANQATVMQTILDAKVGRTTLMVTHKLPVMQMCDRILVIHKGSVAEQGTYEELMAKNGVFAQLASGGEWTGE</sequence>
<feature type="transmembrane region" description="Helical" evidence="9">
    <location>
        <begin position="212"/>
        <end position="235"/>
    </location>
</feature>
<comment type="caution">
    <text evidence="12">The sequence shown here is derived from an EMBL/GenBank/DDBJ whole genome shotgun (WGS) entry which is preliminary data.</text>
</comment>
<dbReference type="InterPro" id="IPR027417">
    <property type="entry name" value="P-loop_NTPase"/>
</dbReference>
<feature type="transmembrane region" description="Helical" evidence="9">
    <location>
        <begin position="321"/>
        <end position="342"/>
    </location>
</feature>
<reference evidence="12 13" key="1">
    <citation type="submission" date="2019-02" db="EMBL/GenBank/DDBJ databases">
        <title>Genome sequencing of the rare red list fungi Bondarzewia mesenterica.</title>
        <authorList>
            <person name="Buettner E."/>
            <person name="Kellner H."/>
        </authorList>
    </citation>
    <scope>NUCLEOTIDE SEQUENCE [LARGE SCALE GENOMIC DNA]</scope>
    <source>
        <strain evidence="12 13">DSM 108281</strain>
    </source>
</reference>
<dbReference type="InterPro" id="IPR036640">
    <property type="entry name" value="ABC1_TM_sf"/>
</dbReference>
<feature type="transmembrane region" description="Helical" evidence="9">
    <location>
        <begin position="241"/>
        <end position="259"/>
    </location>
</feature>
<feature type="transmembrane region" description="Helical" evidence="9">
    <location>
        <begin position="979"/>
        <end position="999"/>
    </location>
</feature>
<evidence type="ECO:0000256" key="5">
    <source>
        <dbReference type="ARBA" id="ARBA00022840"/>
    </source>
</evidence>
<name>A0A4V3XFY4_9AGAM</name>
<dbReference type="SUPFAM" id="SSF90123">
    <property type="entry name" value="ABC transporter transmembrane region"/>
    <property type="match status" value="2"/>
</dbReference>
<evidence type="ECO:0000256" key="7">
    <source>
        <dbReference type="ARBA" id="ARBA00023136"/>
    </source>
</evidence>
<keyword evidence="5" id="KW-0067">ATP-binding</keyword>
<evidence type="ECO:0000256" key="9">
    <source>
        <dbReference type="SAM" id="Phobius"/>
    </source>
</evidence>
<feature type="domain" description="ABC transmembrane type-1" evidence="11">
    <location>
        <begin position="77"/>
        <end position="385"/>
    </location>
</feature>
<dbReference type="PROSITE" id="PS50929">
    <property type="entry name" value="ABC_TM1F"/>
    <property type="match status" value="2"/>
</dbReference>
<evidence type="ECO:0000313" key="13">
    <source>
        <dbReference type="Proteomes" id="UP000310158"/>
    </source>
</evidence>
<dbReference type="EMBL" id="SGPL01000048">
    <property type="protein sequence ID" value="THH19333.1"/>
    <property type="molecule type" value="Genomic_DNA"/>
</dbReference>
<dbReference type="InterPro" id="IPR011527">
    <property type="entry name" value="ABC1_TM_dom"/>
</dbReference>
<keyword evidence="3 9" id="KW-0812">Transmembrane</keyword>
<dbReference type="PANTHER" id="PTHR43394:SF15">
    <property type="entry name" value="ALPHA-FACTOR-TRANSPORTING ATPASE"/>
    <property type="match status" value="1"/>
</dbReference>